<organism evidence="1 2">
    <name type="scientific">Candidatus Clostridium radicumherbarum</name>
    <dbReference type="NCBI Taxonomy" id="3381662"/>
    <lineage>
        <taxon>Bacteria</taxon>
        <taxon>Bacillati</taxon>
        <taxon>Bacillota</taxon>
        <taxon>Clostridia</taxon>
        <taxon>Eubacteriales</taxon>
        <taxon>Clostridiaceae</taxon>
        <taxon>Clostridium</taxon>
    </lineage>
</organism>
<name>A0ABW8TXF9_9CLOT</name>
<dbReference type="InterPro" id="IPR010838">
    <property type="entry name" value="DUF1444"/>
</dbReference>
<reference evidence="1 2" key="1">
    <citation type="submission" date="2024-11" db="EMBL/GenBank/DDBJ databases">
        <authorList>
            <person name="Heng Y.C."/>
            <person name="Lim A.C.H."/>
            <person name="Lee J.K.Y."/>
            <person name="Kittelmann S."/>
        </authorList>
    </citation>
    <scope>NUCLEOTIDE SEQUENCE [LARGE SCALE GENOMIC DNA]</scope>
    <source>
        <strain evidence="1 2">WILCCON 0202</strain>
    </source>
</reference>
<keyword evidence="2" id="KW-1185">Reference proteome</keyword>
<evidence type="ECO:0000313" key="1">
    <source>
        <dbReference type="EMBL" id="MFL0270117.1"/>
    </source>
</evidence>
<dbReference type="Proteomes" id="UP001623661">
    <property type="component" value="Unassembled WGS sequence"/>
</dbReference>
<comment type="caution">
    <text evidence="1">The sequence shown here is derived from an EMBL/GenBank/DDBJ whole genome shotgun (WGS) entry which is preliminary data.</text>
</comment>
<dbReference type="RefSeq" id="WP_406766749.1">
    <property type="nucleotide sequence ID" value="NZ_JBJHZY010000006.1"/>
</dbReference>
<dbReference type="Pfam" id="PF07285">
    <property type="entry name" value="DUF1444"/>
    <property type="match status" value="1"/>
</dbReference>
<gene>
    <name evidence="1" type="ORF">ACJDUH_18720</name>
</gene>
<proteinExistence type="predicted"/>
<evidence type="ECO:0000313" key="2">
    <source>
        <dbReference type="Proteomes" id="UP001623661"/>
    </source>
</evidence>
<dbReference type="EMBL" id="JBJHZY010000006">
    <property type="protein sequence ID" value="MFL0270117.1"/>
    <property type="molecule type" value="Genomic_DNA"/>
</dbReference>
<protein>
    <submittedName>
        <fullName evidence="1">DUF1444 family protein</fullName>
    </submittedName>
</protein>
<sequence length="248" mass="28790">MKHGLNKERLMIKLLNDIIRIYPDSRISNDLIKISDGNVDLSLPISQIYSEYSIGNRDYNEIFSEYLKVIREIIEQHNFKIDYDTVYPLLRHKTFGINEECEFFREQLFLDIHLMLASDMGELFRYVLMNDKGVNYNQAYDAAMININKLTDVLVKMDNRIDVYTTKYSSDYASSLILNKNMQRQIQKKIGPSYIFAIPASSVLFVAPQSDYNIDVVKALVKENQDPNIISDKVMIHSADGSYHFVDS</sequence>
<accession>A0ABW8TXF9</accession>